<dbReference type="GO" id="GO:0006644">
    <property type="term" value="P:phospholipid metabolic process"/>
    <property type="evidence" value="ECO:0007669"/>
    <property type="project" value="InterPro"/>
</dbReference>
<keyword evidence="22" id="KW-0443">Lipid metabolism</keyword>
<dbReference type="GO" id="GO:0031640">
    <property type="term" value="P:killing of cells of another organism"/>
    <property type="evidence" value="ECO:0007669"/>
    <property type="project" value="UniProtKB-KW"/>
</dbReference>
<dbReference type="AlphaFoldDB" id="A0A8B9WNC9"/>
<evidence type="ECO:0000256" key="1">
    <source>
        <dbReference type="ARBA" id="ARBA00004450"/>
    </source>
</evidence>
<evidence type="ECO:0000256" key="22">
    <source>
        <dbReference type="RuleBase" id="RU361236"/>
    </source>
</evidence>
<dbReference type="InterPro" id="IPR016090">
    <property type="entry name" value="PLA2-like_dom"/>
</dbReference>
<keyword evidence="4 22" id="KW-0964">Secreted</keyword>
<sequence length="206" mass="22537">MYCVPDAGSHAESRLRLRSVSASSSKGSPSELLDAGRKAEPRAEATITWEKGLGRRICVSPHRTLKMKTLLLLAVIMAFALLQVHAHLWDFARMIKHTTGKGALLSYSAYGCYCGVSGRGSPKDATDWCCWEHDCCYKKLKHHGCGTKFLNYNVSIRRGQITCGKSKSYRLHPASSALFPVFACQAPELDTKGQVSASRGSQLSGK</sequence>
<evidence type="ECO:0000256" key="5">
    <source>
        <dbReference type="ARBA" id="ARBA00022638"/>
    </source>
</evidence>
<dbReference type="InterPro" id="IPR001211">
    <property type="entry name" value="PLA2"/>
</dbReference>
<keyword evidence="5" id="KW-0081">Bacteriolytic enzyme</keyword>
<comment type="catalytic activity">
    <reaction evidence="10">
        <text>1-hexadecanoyl-2-(9Z-octadecenoyl)-sn-glycero-3-phospho-(1'-sn-glycerol) + H2O = 1-hexadecanoyl-sn-glycero-3-phospho-(1'-sn-glycerol) + (9Z)-octadecenoate + H(+)</text>
        <dbReference type="Rhea" id="RHEA:40919"/>
        <dbReference type="ChEBI" id="CHEBI:15377"/>
        <dbReference type="ChEBI" id="CHEBI:15378"/>
        <dbReference type="ChEBI" id="CHEBI:30823"/>
        <dbReference type="ChEBI" id="CHEBI:72841"/>
        <dbReference type="ChEBI" id="CHEBI:75158"/>
    </reaction>
    <physiologicalReaction direction="left-to-right" evidence="10">
        <dbReference type="Rhea" id="RHEA:40920"/>
    </physiologicalReaction>
</comment>
<dbReference type="InterPro" id="IPR033113">
    <property type="entry name" value="PLA2_histidine"/>
</dbReference>
<dbReference type="Ensembl" id="ENSBGRT00000009247.1">
    <property type="protein sequence ID" value="ENSBGRP00000008036.1"/>
    <property type="gene ID" value="ENSBGRG00000005029.1"/>
</dbReference>
<feature type="binding site" evidence="19">
    <location>
        <position position="113"/>
    </location>
    <ligand>
        <name>Ca(2+)</name>
        <dbReference type="ChEBI" id="CHEBI:29108"/>
    </ligand>
</feature>
<evidence type="ECO:0000256" key="17">
    <source>
        <dbReference type="ARBA" id="ARBA00049039"/>
    </source>
</evidence>
<dbReference type="GO" id="GO:0005741">
    <property type="term" value="C:mitochondrial outer membrane"/>
    <property type="evidence" value="ECO:0007669"/>
    <property type="project" value="UniProtKB-SubCell"/>
</dbReference>
<feature type="binding site" evidence="19">
    <location>
        <position position="115"/>
    </location>
    <ligand>
        <name>Ca(2+)</name>
        <dbReference type="ChEBI" id="CHEBI:29108"/>
    </ligand>
</feature>
<evidence type="ECO:0000256" key="11">
    <source>
        <dbReference type="ARBA" id="ARBA00048080"/>
    </source>
</evidence>
<evidence type="ECO:0000256" key="4">
    <source>
        <dbReference type="ARBA" id="ARBA00022525"/>
    </source>
</evidence>
<evidence type="ECO:0000256" key="7">
    <source>
        <dbReference type="ARBA" id="ARBA00023408"/>
    </source>
</evidence>
<evidence type="ECO:0000256" key="2">
    <source>
        <dbReference type="ARBA" id="ARBA00004613"/>
    </source>
</evidence>
<evidence type="ECO:0000256" key="16">
    <source>
        <dbReference type="ARBA" id="ARBA00048699"/>
    </source>
</evidence>
<keyword evidence="22" id="KW-0378">Hydrolase</keyword>
<reference evidence="26" key="2">
    <citation type="submission" date="2025-08" db="UniProtKB">
        <authorList>
            <consortium name="Ensembl"/>
        </authorList>
    </citation>
    <scope>IDENTIFICATION</scope>
</reference>
<evidence type="ECO:0000259" key="25">
    <source>
        <dbReference type="SMART" id="SM00085"/>
    </source>
</evidence>
<dbReference type="GO" id="GO:0047498">
    <property type="term" value="F:calcium-dependent phospholipase A2 activity"/>
    <property type="evidence" value="ECO:0007669"/>
    <property type="project" value="TreeGrafter"/>
</dbReference>
<evidence type="ECO:0000256" key="6">
    <source>
        <dbReference type="ARBA" id="ARBA00023157"/>
    </source>
</evidence>
<evidence type="ECO:0000256" key="12">
    <source>
        <dbReference type="ARBA" id="ARBA00048221"/>
    </source>
</evidence>
<name>A0A8B9WNC9_BOSMU</name>
<dbReference type="GeneTree" id="ENSGT00940000155096"/>
<dbReference type="Pfam" id="PF00068">
    <property type="entry name" value="Phospholip_A2_1"/>
    <property type="match status" value="1"/>
</dbReference>
<evidence type="ECO:0000256" key="21">
    <source>
        <dbReference type="RuleBase" id="RU003654"/>
    </source>
</evidence>
<evidence type="ECO:0000256" key="8">
    <source>
        <dbReference type="ARBA" id="ARBA00036719"/>
    </source>
</evidence>
<keyword evidence="27" id="KW-1185">Reference proteome</keyword>
<keyword evidence="24" id="KW-0812">Transmembrane</keyword>
<dbReference type="GO" id="GO:0005509">
    <property type="term" value="F:calcium ion binding"/>
    <property type="evidence" value="ECO:0007669"/>
    <property type="project" value="InterPro"/>
</dbReference>
<keyword evidence="19 22" id="KW-0106">Calcium</keyword>
<comment type="catalytic activity">
    <reaction evidence="16">
        <text>1-hexadecanoyl-2-(9Z-octadecenoyl)-sn-glycero-3-phosphocholine + H2O = 1-hexadecanoyl-sn-glycero-3-phosphocholine + (9Z)-octadecenoate + H(+)</text>
        <dbReference type="Rhea" id="RHEA:38779"/>
        <dbReference type="ChEBI" id="CHEBI:15377"/>
        <dbReference type="ChEBI" id="CHEBI:15378"/>
        <dbReference type="ChEBI" id="CHEBI:30823"/>
        <dbReference type="ChEBI" id="CHEBI:72998"/>
        <dbReference type="ChEBI" id="CHEBI:73001"/>
    </reaction>
    <physiologicalReaction direction="left-to-right" evidence="16">
        <dbReference type="Rhea" id="RHEA:38780"/>
    </physiologicalReaction>
</comment>
<comment type="catalytic activity">
    <reaction evidence="7">
        <text>1-hexadecanoyl-2-(9Z,12Z-octadecadienoyl)-sn-glycero-3-phosphocholine + H2O = (9Z,12Z)-octadecadienoate + 1-hexadecanoyl-sn-glycero-3-phosphocholine + H(+)</text>
        <dbReference type="Rhea" id="RHEA:40811"/>
        <dbReference type="ChEBI" id="CHEBI:15377"/>
        <dbReference type="ChEBI" id="CHEBI:15378"/>
        <dbReference type="ChEBI" id="CHEBI:30245"/>
        <dbReference type="ChEBI" id="CHEBI:72998"/>
        <dbReference type="ChEBI" id="CHEBI:73002"/>
    </reaction>
    <physiologicalReaction direction="left-to-right" evidence="7">
        <dbReference type="Rhea" id="RHEA:40812"/>
    </physiologicalReaction>
</comment>
<dbReference type="Proteomes" id="UP000694520">
    <property type="component" value="Chromosome 2"/>
</dbReference>
<dbReference type="GO" id="GO:0005543">
    <property type="term" value="F:phospholipid binding"/>
    <property type="evidence" value="ECO:0007669"/>
    <property type="project" value="TreeGrafter"/>
</dbReference>
<dbReference type="Gene3D" id="1.20.90.10">
    <property type="entry name" value="Phospholipase A2 domain"/>
    <property type="match status" value="1"/>
</dbReference>
<comment type="catalytic activity">
    <reaction evidence="12">
        <text>N-hexadecanoyl-1,2-di-(9Z-octadecenoyl)-sn-glycero-3-phosphoethanolamine + H2O = N-hexadecanoyl-1-(9Z-octadecenoyl)-sn-glycero-3-phosphoethanolamine + (9Z)-octadecenoate + H(+)</text>
        <dbReference type="Rhea" id="RHEA:45424"/>
        <dbReference type="ChEBI" id="CHEBI:15377"/>
        <dbReference type="ChEBI" id="CHEBI:15378"/>
        <dbReference type="ChEBI" id="CHEBI:30823"/>
        <dbReference type="ChEBI" id="CHEBI:78097"/>
        <dbReference type="ChEBI" id="CHEBI:85217"/>
    </reaction>
    <physiologicalReaction direction="left-to-right" evidence="12">
        <dbReference type="Rhea" id="RHEA:45425"/>
    </physiologicalReaction>
</comment>
<dbReference type="EC" id="3.1.1.4" evidence="22"/>
<evidence type="ECO:0000256" key="9">
    <source>
        <dbReference type="ARBA" id="ARBA00036775"/>
    </source>
</evidence>
<evidence type="ECO:0000256" key="20">
    <source>
        <dbReference type="PIRSR" id="PIRSR601211-3"/>
    </source>
</evidence>
<evidence type="ECO:0000313" key="26">
    <source>
        <dbReference type="Ensembl" id="ENSBGRP00000008036.1"/>
    </source>
</evidence>
<evidence type="ECO:0000256" key="23">
    <source>
        <dbReference type="SAM" id="MobiDB-lite"/>
    </source>
</evidence>
<evidence type="ECO:0000256" key="3">
    <source>
        <dbReference type="ARBA" id="ARBA00007056"/>
    </source>
</evidence>
<comment type="similarity">
    <text evidence="3 21">Belongs to the phospholipase A2 family.</text>
</comment>
<reference evidence="26" key="3">
    <citation type="submission" date="2025-09" db="UniProtKB">
        <authorList>
            <consortium name="Ensembl"/>
        </authorList>
    </citation>
    <scope>IDENTIFICATION</scope>
</reference>
<comment type="catalytic activity">
    <reaction evidence="8">
        <text>1-hexadecanoyl-2-(4Z,7Z,10Z,13Z,16Z,19Z-docosahexaenoyl)-sn-glycero-3-phosphocholine + H2O = (4Z,7Z,10Z,13Z,16Z,19Z)-docosahexaenoate + 1-hexadecanoyl-sn-glycero-3-phosphocholine + H(+)</text>
        <dbReference type="Rhea" id="RHEA:41231"/>
        <dbReference type="ChEBI" id="CHEBI:15377"/>
        <dbReference type="ChEBI" id="CHEBI:15378"/>
        <dbReference type="ChEBI" id="CHEBI:72998"/>
        <dbReference type="ChEBI" id="CHEBI:74963"/>
        <dbReference type="ChEBI" id="CHEBI:77016"/>
    </reaction>
    <physiologicalReaction direction="left-to-right" evidence="8">
        <dbReference type="Rhea" id="RHEA:41232"/>
    </physiologicalReaction>
</comment>
<comment type="catalytic activity">
    <reaction evidence="17">
        <text>1-hexadecanoyl-2-(9Z,12Z-octadecadienoyl)-sn-glycero-3-phosphoethanolamine + H2O = 1-hexadecanoyl-sn-glycero-3-phosphoethanolamine + (9Z,12Z)-octadecadienoate + H(+)</text>
        <dbReference type="Rhea" id="RHEA:40815"/>
        <dbReference type="ChEBI" id="CHEBI:15377"/>
        <dbReference type="ChEBI" id="CHEBI:15378"/>
        <dbReference type="ChEBI" id="CHEBI:30245"/>
        <dbReference type="ChEBI" id="CHEBI:73004"/>
        <dbReference type="ChEBI" id="CHEBI:73008"/>
    </reaction>
    <physiologicalReaction direction="left-to-right" evidence="17">
        <dbReference type="Rhea" id="RHEA:40816"/>
    </physiologicalReaction>
</comment>
<evidence type="ECO:0000256" key="24">
    <source>
        <dbReference type="SAM" id="Phobius"/>
    </source>
</evidence>
<feature type="domain" description="Phospholipase A2-like central" evidence="25">
    <location>
        <begin position="87"/>
        <end position="185"/>
    </location>
</feature>
<keyword evidence="24" id="KW-1133">Transmembrane helix</keyword>
<dbReference type="CDD" id="cd00125">
    <property type="entry name" value="PLA2c"/>
    <property type="match status" value="1"/>
</dbReference>
<dbReference type="GO" id="GO:0005576">
    <property type="term" value="C:extracellular region"/>
    <property type="evidence" value="ECO:0007669"/>
    <property type="project" value="UniProtKB-SubCell"/>
</dbReference>
<evidence type="ECO:0000313" key="27">
    <source>
        <dbReference type="Proteomes" id="UP000694520"/>
    </source>
</evidence>
<protein>
    <recommendedName>
        <fullName evidence="22">Phospholipase A2</fullName>
        <ecNumber evidence="22">3.1.1.4</ecNumber>
    </recommendedName>
</protein>
<keyword evidence="24" id="KW-0472">Membrane</keyword>
<evidence type="ECO:0000256" key="15">
    <source>
        <dbReference type="ARBA" id="ARBA00048613"/>
    </source>
</evidence>
<feature type="binding site" evidence="19">
    <location>
        <position position="134"/>
    </location>
    <ligand>
        <name>Ca(2+)</name>
        <dbReference type="ChEBI" id="CHEBI:29108"/>
    </ligand>
</feature>
<comment type="catalytic activity">
    <reaction evidence="15">
        <text>1-hexadecanoyl-2-(9Z-octadecenoyl)-sn-glycero-3-phosphoethanolamine + H2O = 1-hexadecanoyl-sn-glycero-3-phosphoethanolamine + (9Z)-octadecenoate + H(+)</text>
        <dbReference type="Rhea" id="RHEA:40911"/>
        <dbReference type="ChEBI" id="CHEBI:15377"/>
        <dbReference type="ChEBI" id="CHEBI:15378"/>
        <dbReference type="ChEBI" id="CHEBI:30823"/>
        <dbReference type="ChEBI" id="CHEBI:73004"/>
        <dbReference type="ChEBI" id="CHEBI:73007"/>
    </reaction>
    <physiologicalReaction direction="left-to-right" evidence="15">
        <dbReference type="Rhea" id="RHEA:40912"/>
    </physiologicalReaction>
</comment>
<dbReference type="GO" id="GO:0042130">
    <property type="term" value="P:negative regulation of T cell proliferation"/>
    <property type="evidence" value="ECO:0007669"/>
    <property type="project" value="TreeGrafter"/>
</dbReference>
<accession>A0A8B9WNC9</accession>
<evidence type="ECO:0000256" key="10">
    <source>
        <dbReference type="ARBA" id="ARBA00048015"/>
    </source>
</evidence>
<keyword evidence="6 20" id="KW-1015">Disulfide bond</keyword>
<comment type="catalytic activity">
    <reaction evidence="9">
        <text>a 1,2-diacyl-sn-glycero-3-phosphoethanolamine + H2O = a 1-acyl-sn-glycero-3-phosphoethanolamine + a fatty acid + H(+)</text>
        <dbReference type="Rhea" id="RHEA:44604"/>
        <dbReference type="ChEBI" id="CHEBI:15377"/>
        <dbReference type="ChEBI" id="CHEBI:15378"/>
        <dbReference type="ChEBI" id="CHEBI:28868"/>
        <dbReference type="ChEBI" id="CHEBI:64381"/>
        <dbReference type="ChEBI" id="CHEBI:64612"/>
    </reaction>
    <physiologicalReaction direction="left-to-right" evidence="9">
        <dbReference type="Rhea" id="RHEA:44605"/>
    </physiologicalReaction>
</comment>
<proteinExistence type="inferred from homology"/>
<comment type="catalytic activity">
    <reaction evidence="11">
        <text>1,2-dihexadecanoyl-sn-glycero-3-phospho-(1'-sn-glycerol) + H2O = 1-hexadecanoyl-sn-glycero-3-phospho-(1'-sn-glycerol) + hexadecanoate + H(+)</text>
        <dbReference type="Rhea" id="RHEA:45472"/>
        <dbReference type="ChEBI" id="CHEBI:7896"/>
        <dbReference type="ChEBI" id="CHEBI:15377"/>
        <dbReference type="ChEBI" id="CHEBI:15378"/>
        <dbReference type="ChEBI" id="CHEBI:72829"/>
        <dbReference type="ChEBI" id="CHEBI:75158"/>
    </reaction>
    <physiologicalReaction direction="left-to-right" evidence="11">
        <dbReference type="Rhea" id="RHEA:45473"/>
    </physiologicalReaction>
</comment>
<comment type="catalytic activity">
    <reaction evidence="14">
        <text>1-hexadecanoyl-2-(5Z,8Z,11Z,14Z-eicosatetraenoyl)-sn-glycero-3-phosphoethanolamine + H2O = 1-hexadecanoyl-sn-glycero-3-phosphoethanolamine + (5Z,8Z,11Z,14Z)-eicosatetraenoate + H(+)</text>
        <dbReference type="Rhea" id="RHEA:40431"/>
        <dbReference type="ChEBI" id="CHEBI:15377"/>
        <dbReference type="ChEBI" id="CHEBI:15378"/>
        <dbReference type="ChEBI" id="CHEBI:32395"/>
        <dbReference type="ChEBI" id="CHEBI:73004"/>
        <dbReference type="ChEBI" id="CHEBI:73009"/>
    </reaction>
    <physiologicalReaction direction="left-to-right" evidence="14">
        <dbReference type="Rhea" id="RHEA:40432"/>
    </physiologicalReaction>
</comment>
<comment type="subcellular location">
    <subcellularLocation>
        <location evidence="1">Mitochondrion outer membrane</location>
        <topology evidence="1">Peripheral membrane protein</topology>
    </subcellularLocation>
    <subcellularLocation>
        <location evidence="2 22">Secreted</location>
    </subcellularLocation>
</comment>
<dbReference type="PANTHER" id="PTHR11716:SF9">
    <property type="entry name" value="PHOSPHOLIPASE A2, MEMBRANE ASSOCIATED"/>
    <property type="match status" value="1"/>
</dbReference>
<evidence type="ECO:0000256" key="13">
    <source>
        <dbReference type="ARBA" id="ARBA00048227"/>
    </source>
</evidence>
<reference evidence="26" key="1">
    <citation type="submission" date="2019-05" db="EMBL/GenBank/DDBJ databases">
        <authorList>
            <person name="Zhang S."/>
            <person name="Liu J."/>
        </authorList>
    </citation>
    <scope>NUCLEOTIDE SEQUENCE [LARGE SCALE GENOMIC DNA]</scope>
</reference>
<feature type="transmembrane region" description="Helical" evidence="24">
    <location>
        <begin position="70"/>
        <end position="89"/>
    </location>
</feature>
<dbReference type="InterPro" id="IPR036444">
    <property type="entry name" value="PLipase_A2_dom_sf"/>
</dbReference>
<dbReference type="GO" id="GO:0050482">
    <property type="term" value="P:arachidonate secretion"/>
    <property type="evidence" value="ECO:0007669"/>
    <property type="project" value="InterPro"/>
</dbReference>
<dbReference type="GO" id="GO:0042742">
    <property type="term" value="P:defense response to bacterium"/>
    <property type="evidence" value="ECO:0007669"/>
    <property type="project" value="UniProtKB-KW"/>
</dbReference>
<feature type="compositionally biased region" description="Low complexity" evidence="23">
    <location>
        <begin position="18"/>
        <end position="33"/>
    </location>
</feature>
<keyword evidence="19" id="KW-0479">Metal-binding</keyword>
<organism evidence="26 27">
    <name type="scientific">Bos mutus grunniens</name>
    <name type="common">Wild yak</name>
    <name type="synonym">Bos grunniens</name>
    <dbReference type="NCBI Taxonomy" id="30521"/>
    <lineage>
        <taxon>Eukaryota</taxon>
        <taxon>Metazoa</taxon>
        <taxon>Chordata</taxon>
        <taxon>Craniata</taxon>
        <taxon>Vertebrata</taxon>
        <taxon>Euteleostomi</taxon>
        <taxon>Mammalia</taxon>
        <taxon>Eutheria</taxon>
        <taxon>Laurasiatheria</taxon>
        <taxon>Artiodactyla</taxon>
        <taxon>Ruminantia</taxon>
        <taxon>Pecora</taxon>
        <taxon>Bovidae</taxon>
        <taxon>Bovinae</taxon>
        <taxon>Bos</taxon>
    </lineage>
</organism>
<comment type="cofactor">
    <cofactor evidence="19">
        <name>Ca(2+)</name>
        <dbReference type="ChEBI" id="CHEBI:29108"/>
    </cofactor>
    <text evidence="19">Binds 1 Ca(2+) ion per subunit.</text>
</comment>
<dbReference type="PRINTS" id="PR00389">
    <property type="entry name" value="PHPHLIPASEA2"/>
</dbReference>
<comment type="catalytic activity">
    <reaction evidence="22">
        <text>a 1,2-diacyl-sn-glycero-3-phosphocholine + H2O = a 1-acyl-sn-glycero-3-phosphocholine + a fatty acid + H(+)</text>
        <dbReference type="Rhea" id="RHEA:15801"/>
        <dbReference type="ChEBI" id="CHEBI:15377"/>
        <dbReference type="ChEBI" id="CHEBI:15378"/>
        <dbReference type="ChEBI" id="CHEBI:28868"/>
        <dbReference type="ChEBI" id="CHEBI:57643"/>
        <dbReference type="ChEBI" id="CHEBI:58168"/>
        <dbReference type="EC" id="3.1.1.4"/>
    </reaction>
</comment>
<evidence type="ECO:0000256" key="19">
    <source>
        <dbReference type="PIRSR" id="PIRSR601211-2"/>
    </source>
</evidence>
<dbReference type="PANTHER" id="PTHR11716">
    <property type="entry name" value="PHOSPHOLIPASE A2 FAMILY MEMBER"/>
    <property type="match status" value="1"/>
</dbReference>
<comment type="catalytic activity">
    <reaction evidence="13">
        <text>1,2-dihexadecanoyl-sn-glycero-3-phosphocholine + H2O = 1-hexadecanoyl-sn-glycero-3-phosphocholine + hexadecanoate + H(+)</text>
        <dbReference type="Rhea" id="RHEA:41223"/>
        <dbReference type="ChEBI" id="CHEBI:7896"/>
        <dbReference type="ChEBI" id="CHEBI:15377"/>
        <dbReference type="ChEBI" id="CHEBI:15378"/>
        <dbReference type="ChEBI" id="CHEBI:72998"/>
        <dbReference type="ChEBI" id="CHEBI:72999"/>
    </reaction>
    <physiologicalReaction direction="left-to-right" evidence="13">
        <dbReference type="Rhea" id="RHEA:41224"/>
    </physiologicalReaction>
</comment>
<comment type="catalytic activity">
    <reaction evidence="18">
        <text>1-hexadecanoyl-2-(9Z-octadecenoyl)-sn-glycero-3-phosphoglycerol + H2O = 1-hexadecanoyl-sn-glycero-3-phosphoglycerol + (9Z)-octadecenoate + H(+)</text>
        <dbReference type="Rhea" id="RHEA:44524"/>
        <dbReference type="ChEBI" id="CHEBI:15377"/>
        <dbReference type="ChEBI" id="CHEBI:15378"/>
        <dbReference type="ChEBI" id="CHEBI:30823"/>
        <dbReference type="ChEBI" id="CHEBI:84472"/>
        <dbReference type="ChEBI" id="CHEBI:84475"/>
    </reaction>
    <physiologicalReaction direction="left-to-right" evidence="18">
        <dbReference type="Rhea" id="RHEA:44525"/>
    </physiologicalReaction>
</comment>
<dbReference type="GO" id="GO:0016042">
    <property type="term" value="P:lipid catabolic process"/>
    <property type="evidence" value="ECO:0007669"/>
    <property type="project" value="InterPro"/>
</dbReference>
<evidence type="ECO:0000256" key="18">
    <source>
        <dbReference type="ARBA" id="ARBA00049282"/>
    </source>
</evidence>
<feature type="disulfide bond" evidence="20">
    <location>
        <begin position="114"/>
        <end position="130"/>
    </location>
</feature>
<dbReference type="SMART" id="SM00085">
    <property type="entry name" value="PA2c"/>
    <property type="match status" value="1"/>
</dbReference>
<dbReference type="PROSITE" id="PS00118">
    <property type="entry name" value="PA2_HIS"/>
    <property type="match status" value="1"/>
</dbReference>
<feature type="region of interest" description="Disordered" evidence="23">
    <location>
        <begin position="18"/>
        <end position="39"/>
    </location>
</feature>
<dbReference type="SUPFAM" id="SSF48619">
    <property type="entry name" value="Phospholipase A2, PLA2"/>
    <property type="match status" value="1"/>
</dbReference>
<evidence type="ECO:0000256" key="14">
    <source>
        <dbReference type="ARBA" id="ARBA00048541"/>
    </source>
</evidence>
<keyword evidence="5" id="KW-0929">Antimicrobial</keyword>